<evidence type="ECO:0000256" key="3">
    <source>
        <dbReference type="ARBA" id="ARBA00022670"/>
    </source>
</evidence>
<dbReference type="PANTHER" id="PTHR10381:SF26">
    <property type="entry name" value="ATP-DEPENDENT CLP PROTEASE PROTEOLYTIC SUBUNIT-LIKE-RELATED"/>
    <property type="match status" value="1"/>
</dbReference>
<dbReference type="SUPFAM" id="SSF52096">
    <property type="entry name" value="ClpP/crotonase"/>
    <property type="match status" value="1"/>
</dbReference>
<dbReference type="CDD" id="cd07017">
    <property type="entry name" value="S14_ClpP_2"/>
    <property type="match status" value="1"/>
</dbReference>
<dbReference type="Pfam" id="PF00574">
    <property type="entry name" value="CLP_protease"/>
    <property type="match status" value="1"/>
</dbReference>
<dbReference type="HAMAP" id="MF_00444">
    <property type="entry name" value="ClpP"/>
    <property type="match status" value="1"/>
</dbReference>
<evidence type="ECO:0000256" key="9">
    <source>
        <dbReference type="PROSITE-ProRule" id="PRU10086"/>
    </source>
</evidence>
<evidence type="ECO:0000256" key="6">
    <source>
        <dbReference type="ARBA" id="ARBA00034021"/>
    </source>
</evidence>
<comment type="similarity">
    <text evidence="1 7 12">Belongs to the peptidase S14 family.</text>
</comment>
<proteinExistence type="inferred from homology"/>
<feature type="active site" description="Nucleophile" evidence="7">
    <location>
        <position position="133"/>
    </location>
</feature>
<dbReference type="InterPro" id="IPR023562">
    <property type="entry name" value="ClpP/TepA"/>
</dbReference>
<name>A0ABU7Z696_9MICO</name>
<evidence type="ECO:0000256" key="12">
    <source>
        <dbReference type="RuleBase" id="RU003567"/>
    </source>
</evidence>
<protein>
    <recommendedName>
        <fullName evidence="7 12">ATP-dependent Clp protease proteolytic subunit</fullName>
        <ecNumber evidence="7 10">3.4.21.92</ecNumber>
    </recommendedName>
    <alternativeName>
        <fullName evidence="7">Endopeptidase Clp</fullName>
    </alternativeName>
</protein>
<dbReference type="GO" id="GO:0008233">
    <property type="term" value="F:peptidase activity"/>
    <property type="evidence" value="ECO:0007669"/>
    <property type="project" value="UniProtKB-KW"/>
</dbReference>
<comment type="caution">
    <text evidence="13">The sequence shown here is derived from an EMBL/GenBank/DDBJ whole genome shotgun (WGS) entry which is preliminary data.</text>
</comment>
<feature type="active site" evidence="7 9">
    <location>
        <position position="158"/>
    </location>
</feature>
<dbReference type="EMBL" id="JBAGLP010000116">
    <property type="protein sequence ID" value="MEG3615024.1"/>
    <property type="molecule type" value="Genomic_DNA"/>
</dbReference>
<evidence type="ECO:0000256" key="10">
    <source>
        <dbReference type="RuleBase" id="RU000549"/>
    </source>
</evidence>
<evidence type="ECO:0000313" key="13">
    <source>
        <dbReference type="EMBL" id="MEG3615024.1"/>
    </source>
</evidence>
<dbReference type="InterPro" id="IPR001907">
    <property type="entry name" value="ClpP"/>
</dbReference>
<evidence type="ECO:0000256" key="2">
    <source>
        <dbReference type="ARBA" id="ARBA00022490"/>
    </source>
</evidence>
<evidence type="ECO:0000256" key="8">
    <source>
        <dbReference type="PROSITE-ProRule" id="PRU10085"/>
    </source>
</evidence>
<dbReference type="EC" id="3.4.21.92" evidence="7 10"/>
<gene>
    <name evidence="7" type="primary">clpP</name>
    <name evidence="13" type="ORF">V5O49_07785</name>
</gene>
<dbReference type="PRINTS" id="PR00127">
    <property type="entry name" value="CLPPROTEASEP"/>
</dbReference>
<dbReference type="Gene3D" id="3.90.226.10">
    <property type="entry name" value="2-enoyl-CoA Hydratase, Chain A, domain 1"/>
    <property type="match status" value="1"/>
</dbReference>
<dbReference type="InterPro" id="IPR029045">
    <property type="entry name" value="ClpP/crotonase-like_dom_sf"/>
</dbReference>
<dbReference type="GO" id="GO:0006508">
    <property type="term" value="P:proteolysis"/>
    <property type="evidence" value="ECO:0007669"/>
    <property type="project" value="UniProtKB-KW"/>
</dbReference>
<comment type="function">
    <text evidence="7 11">Cleaves peptides in various proteins in a process that requires ATP hydrolysis. Has a chymotrypsin-like activity. Plays a major role in the degradation of misfolded proteins.</text>
</comment>
<comment type="subcellular location">
    <subcellularLocation>
        <location evidence="7">Cytoplasm</location>
    </subcellularLocation>
</comment>
<evidence type="ECO:0000313" key="14">
    <source>
        <dbReference type="Proteomes" id="UP001310387"/>
    </source>
</evidence>
<dbReference type="RefSeq" id="WP_332901713.1">
    <property type="nucleotide sequence ID" value="NZ_JBAGLP010000116.1"/>
</dbReference>
<keyword evidence="14" id="KW-1185">Reference proteome</keyword>
<dbReference type="PROSITE" id="PS00381">
    <property type="entry name" value="CLP_PROTEASE_SER"/>
    <property type="match status" value="1"/>
</dbReference>
<dbReference type="PANTHER" id="PTHR10381">
    <property type="entry name" value="ATP-DEPENDENT CLP PROTEASE PROTEOLYTIC SUBUNIT"/>
    <property type="match status" value="1"/>
</dbReference>
<keyword evidence="5 7" id="KW-0720">Serine protease</keyword>
<reference evidence="13" key="2">
    <citation type="submission" date="2024-02" db="EMBL/GenBank/DDBJ databases">
        <authorList>
            <person name="Prathaban M."/>
            <person name="Mythili R."/>
            <person name="Sharmila Devi N."/>
            <person name="Sobanaa M."/>
            <person name="Prathiviraj R."/>
            <person name="Selvin J."/>
        </authorList>
    </citation>
    <scope>NUCLEOTIDE SEQUENCE</scope>
    <source>
        <strain evidence="13">MP1014</strain>
    </source>
</reference>
<comment type="subunit">
    <text evidence="7">Fourteen ClpP subunits assemble into 2 heptameric rings which stack back to back to give a disk-like structure with a central cavity, resembling the structure of eukaryotic proteasomes.</text>
</comment>
<evidence type="ECO:0000256" key="7">
    <source>
        <dbReference type="HAMAP-Rule" id="MF_00444"/>
    </source>
</evidence>
<evidence type="ECO:0000256" key="5">
    <source>
        <dbReference type="ARBA" id="ARBA00022825"/>
    </source>
</evidence>
<dbReference type="NCBIfam" id="NF001368">
    <property type="entry name" value="PRK00277.1"/>
    <property type="match status" value="1"/>
</dbReference>
<dbReference type="PROSITE" id="PS00382">
    <property type="entry name" value="CLP_PROTEASE_HIS"/>
    <property type="match status" value="1"/>
</dbReference>
<dbReference type="Proteomes" id="UP001310387">
    <property type="component" value="Unassembled WGS sequence"/>
</dbReference>
<sequence length="237" mass="26205">MSHSAEYQFAMRAERLAGDAARPGGIALPHGAPSSRYVLPQFEERTPYGFKRQDPYTKLFEDRIIFMGVQVDDASADDIMAQLLVLESQDPDRDVMIYINSPGGSFTAMTALYDTMQFIKPQIQTVCLGQAASAASVLLAAGQPGKRLALPNARVLIHQPAMEGGGYAQASDIEIHANELIRMREWLEETLARHTGKDVEEIRDDIERDKILTAAEAKDYGLVDQVLESRKPGQIRA</sequence>
<dbReference type="NCBIfam" id="NF009205">
    <property type="entry name" value="PRK12553.1"/>
    <property type="match status" value="1"/>
</dbReference>
<keyword evidence="3 7" id="KW-0645">Protease</keyword>
<evidence type="ECO:0000256" key="4">
    <source>
        <dbReference type="ARBA" id="ARBA00022801"/>
    </source>
</evidence>
<reference evidence="13" key="1">
    <citation type="journal article" date="2024" name="Antonie Van Leeuwenhoek">
        <title>Isoptericola haloaureus sp. nov., a dimorphic actinobacterium isolated from mangrove sediments of southeast India, implicating biosaline agricultural significance through nitrogen fixation and salt tolerance genes.</title>
        <authorList>
            <person name="Prathaban M."/>
            <person name="Prathiviraj R."/>
            <person name="Ravichandran M."/>
            <person name="Natarajan S.D."/>
            <person name="Sobanaa M."/>
            <person name="Hari Krishna Kumar S."/>
            <person name="Chandrasekar V."/>
            <person name="Selvin J."/>
        </authorList>
    </citation>
    <scope>NUCLEOTIDE SEQUENCE</scope>
    <source>
        <strain evidence="13">MP1014</strain>
    </source>
</reference>
<dbReference type="InterPro" id="IPR033135">
    <property type="entry name" value="ClpP_His_AS"/>
</dbReference>
<evidence type="ECO:0000256" key="11">
    <source>
        <dbReference type="RuleBase" id="RU000550"/>
    </source>
</evidence>
<evidence type="ECO:0000256" key="1">
    <source>
        <dbReference type="ARBA" id="ARBA00007039"/>
    </source>
</evidence>
<feature type="active site" evidence="8">
    <location>
        <position position="133"/>
    </location>
</feature>
<keyword evidence="4 7" id="KW-0378">Hydrolase</keyword>
<accession>A0ABU7Z696</accession>
<dbReference type="InterPro" id="IPR018215">
    <property type="entry name" value="ClpP_Ser_AS"/>
</dbReference>
<keyword evidence="2 7" id="KW-0963">Cytoplasm</keyword>
<organism evidence="13 14">
    <name type="scientific">Isoptericola haloaureus</name>
    <dbReference type="NCBI Taxonomy" id="1542902"/>
    <lineage>
        <taxon>Bacteria</taxon>
        <taxon>Bacillati</taxon>
        <taxon>Actinomycetota</taxon>
        <taxon>Actinomycetes</taxon>
        <taxon>Micrococcales</taxon>
        <taxon>Promicromonosporaceae</taxon>
        <taxon>Isoptericola</taxon>
    </lineage>
</organism>
<comment type="catalytic activity">
    <reaction evidence="6 7 9">
        <text>Hydrolysis of proteins to small peptides in the presence of ATP and magnesium. alpha-casein is the usual test substrate. In the absence of ATP, only oligopeptides shorter than five residues are hydrolyzed (such as succinyl-Leu-Tyr-|-NHMec, and Leu-Tyr-Leu-|-Tyr-Trp, in which cleavage of the -Tyr-|-Leu- and -Tyr-|-Trp bonds also occurs).</text>
        <dbReference type="EC" id="3.4.21.92"/>
    </reaction>
</comment>